<organism evidence="2 4">
    <name type="scientific">Sphingosinicella microcystinivorans</name>
    <dbReference type="NCBI Taxonomy" id="335406"/>
    <lineage>
        <taxon>Bacteria</taxon>
        <taxon>Pseudomonadati</taxon>
        <taxon>Pseudomonadota</taxon>
        <taxon>Alphaproteobacteria</taxon>
        <taxon>Sphingomonadales</taxon>
        <taxon>Sphingosinicellaceae</taxon>
        <taxon>Sphingosinicella</taxon>
    </lineage>
</organism>
<keyword evidence="5" id="KW-1185">Reference proteome</keyword>
<dbReference type="EMBL" id="AP018711">
    <property type="protein sequence ID" value="BBE33429.1"/>
    <property type="molecule type" value="Genomic_DNA"/>
</dbReference>
<reference evidence="3 5" key="2">
    <citation type="submission" date="2018-10" db="EMBL/GenBank/DDBJ databases">
        <title>Genomic Encyclopedia of Type Strains, Phase IV (KMG-IV): sequencing the most valuable type-strain genomes for metagenomic binning, comparative biology and taxonomic classification.</title>
        <authorList>
            <person name="Goeker M."/>
        </authorList>
    </citation>
    <scope>NUCLEOTIDE SEQUENCE [LARGE SCALE GENOMIC DNA]</scope>
    <source>
        <strain evidence="3 5">DSM 19791</strain>
    </source>
</reference>
<dbReference type="KEGG" id="smic:SmB9_10870"/>
<evidence type="ECO:0000313" key="3">
    <source>
        <dbReference type="EMBL" id="RKS90516.1"/>
    </source>
</evidence>
<dbReference type="Proteomes" id="UP000275727">
    <property type="component" value="Chromosome"/>
</dbReference>
<name>A0AAD1D509_SPHMI</name>
<accession>A0AAD1D509</accession>
<protein>
    <recommendedName>
        <fullName evidence="1">DUF6998 domain-containing protein</fullName>
    </recommendedName>
</protein>
<reference evidence="2 4" key="1">
    <citation type="submission" date="2018-06" db="EMBL/GenBank/DDBJ databases">
        <title>Complete Genome Sequence of the Microcystin-Degrading Bacterium Sphingosinicella microcystinivorans Strain B-9.</title>
        <authorList>
            <person name="Jin H."/>
            <person name="Nishizawa T."/>
            <person name="Guo Y."/>
            <person name="Nishizawa A."/>
            <person name="Park H."/>
            <person name="Kato H."/>
            <person name="Tsuji K."/>
            <person name="Harada K."/>
        </authorList>
    </citation>
    <scope>NUCLEOTIDE SEQUENCE [LARGE SCALE GENOMIC DNA]</scope>
    <source>
        <strain evidence="2 4">B9</strain>
    </source>
</reference>
<proteinExistence type="predicted"/>
<evidence type="ECO:0000313" key="2">
    <source>
        <dbReference type="EMBL" id="BBE33429.1"/>
    </source>
</evidence>
<dbReference type="Pfam" id="PF22522">
    <property type="entry name" value="DUF6998"/>
    <property type="match status" value="1"/>
</dbReference>
<evidence type="ECO:0000313" key="4">
    <source>
        <dbReference type="Proteomes" id="UP000275727"/>
    </source>
</evidence>
<dbReference type="AlphaFoldDB" id="A0AAD1D509"/>
<dbReference type="RefSeq" id="WP_121047058.1">
    <property type="nucleotide sequence ID" value="NZ_AP018711.1"/>
</dbReference>
<feature type="domain" description="DUF6998" evidence="1">
    <location>
        <begin position="14"/>
        <end position="141"/>
    </location>
</feature>
<gene>
    <name evidence="3" type="ORF">DFR51_0044</name>
    <name evidence="2" type="ORF">SmB9_10870</name>
</gene>
<dbReference type="Proteomes" id="UP000276029">
    <property type="component" value="Unassembled WGS sequence"/>
</dbReference>
<evidence type="ECO:0000313" key="5">
    <source>
        <dbReference type="Proteomes" id="UP000276029"/>
    </source>
</evidence>
<dbReference type="EMBL" id="RBWX01000007">
    <property type="protein sequence ID" value="RKS90516.1"/>
    <property type="molecule type" value="Genomic_DNA"/>
</dbReference>
<dbReference type="InterPro" id="IPR054267">
    <property type="entry name" value="DUF6998"/>
</dbReference>
<sequence length="145" mass="16044">MKRVKLPEPVARHYRATAELEAMYPHRKFTLDGHLVGSLGEVVAEQALGLTLYGMSKPLHDAFDKDGNVQIKMTAARSVSMYGPCERLVVLRVVSPEEAEISYDGPGAPAWEQAGKMRKNGQRTISLSRLRMIAGTIRTRDHAAL</sequence>
<evidence type="ECO:0000259" key="1">
    <source>
        <dbReference type="Pfam" id="PF22522"/>
    </source>
</evidence>